<accession>A0A951U5S2</accession>
<comment type="caution">
    <text evidence="2">The sequence shown here is derived from an EMBL/GenBank/DDBJ whole genome shotgun (WGS) entry which is preliminary data.</text>
</comment>
<gene>
    <name evidence="2" type="ORF">KME07_10220</name>
</gene>
<dbReference type="Proteomes" id="UP000707356">
    <property type="component" value="Unassembled WGS sequence"/>
</dbReference>
<proteinExistence type="predicted"/>
<dbReference type="AlphaFoldDB" id="A0A951U5S2"/>
<evidence type="ECO:0000313" key="2">
    <source>
        <dbReference type="EMBL" id="MBW4465797.1"/>
    </source>
</evidence>
<feature type="compositionally biased region" description="Low complexity" evidence="1">
    <location>
        <begin position="174"/>
        <end position="185"/>
    </location>
</feature>
<sequence>MASKLSLGIVGIGLSTFGMAIMLGATGGSPATAQTASAQSQASASEPTTIAQYYDGSEIDPANAQPLPTVPRAMNRAYYSRRGNYFDNRQIWKSFSLILGIPAYPEQDISRDGRAVNQLYRELLDQQVASDPVLRSPDLPNPYTGSVLTTPLVIVEDAIEAAPMFPPPIRRPTAEPAAEPAPVAPQRNSSDPIPALW</sequence>
<reference evidence="2" key="1">
    <citation type="submission" date="2021-05" db="EMBL/GenBank/DDBJ databases">
        <authorList>
            <person name="Pietrasiak N."/>
            <person name="Ward R."/>
            <person name="Stajich J.E."/>
            <person name="Kurbessoian T."/>
        </authorList>
    </citation>
    <scope>NUCLEOTIDE SEQUENCE</scope>
    <source>
        <strain evidence="2">GSE-TBD4-15B</strain>
    </source>
</reference>
<evidence type="ECO:0000313" key="3">
    <source>
        <dbReference type="Proteomes" id="UP000707356"/>
    </source>
</evidence>
<reference evidence="2" key="2">
    <citation type="journal article" date="2022" name="Microbiol. Resour. Announc.">
        <title>Metagenome Sequencing to Explore Phylogenomics of Terrestrial Cyanobacteria.</title>
        <authorList>
            <person name="Ward R.D."/>
            <person name="Stajich J.E."/>
            <person name="Johansen J.R."/>
            <person name="Huntemann M."/>
            <person name="Clum A."/>
            <person name="Foster B."/>
            <person name="Foster B."/>
            <person name="Roux S."/>
            <person name="Palaniappan K."/>
            <person name="Varghese N."/>
            <person name="Mukherjee S."/>
            <person name="Reddy T.B.K."/>
            <person name="Daum C."/>
            <person name="Copeland A."/>
            <person name="Chen I.A."/>
            <person name="Ivanova N.N."/>
            <person name="Kyrpides N.C."/>
            <person name="Shapiro N."/>
            <person name="Eloe-Fadrosh E.A."/>
            <person name="Pietrasiak N."/>
        </authorList>
    </citation>
    <scope>NUCLEOTIDE SEQUENCE</scope>
    <source>
        <strain evidence="2">GSE-TBD4-15B</strain>
    </source>
</reference>
<name>A0A951U5S2_9CYAN</name>
<organism evidence="2 3">
    <name type="scientific">Pegethrix bostrychoides GSE-TBD4-15B</name>
    <dbReference type="NCBI Taxonomy" id="2839662"/>
    <lineage>
        <taxon>Bacteria</taxon>
        <taxon>Bacillati</taxon>
        <taxon>Cyanobacteriota</taxon>
        <taxon>Cyanophyceae</taxon>
        <taxon>Oculatellales</taxon>
        <taxon>Oculatellaceae</taxon>
        <taxon>Pegethrix</taxon>
    </lineage>
</organism>
<dbReference type="EMBL" id="JAHHHV010000064">
    <property type="protein sequence ID" value="MBW4465797.1"/>
    <property type="molecule type" value="Genomic_DNA"/>
</dbReference>
<evidence type="ECO:0000256" key="1">
    <source>
        <dbReference type="SAM" id="MobiDB-lite"/>
    </source>
</evidence>
<protein>
    <submittedName>
        <fullName evidence="2">Uncharacterized protein</fullName>
    </submittedName>
</protein>
<feature type="region of interest" description="Disordered" evidence="1">
    <location>
        <begin position="166"/>
        <end position="197"/>
    </location>
</feature>